<reference evidence="3" key="2">
    <citation type="submission" date="2018-02" db="UniProtKB">
        <authorList>
            <consortium name="EnsemblPlants"/>
        </authorList>
    </citation>
    <scope>IDENTIFICATION</scope>
    <source>
        <strain evidence="3">Williams 82</strain>
    </source>
</reference>
<keyword evidence="1" id="KW-0812">Transmembrane</keyword>
<dbReference type="Proteomes" id="UP000008827">
    <property type="component" value="Chromosome 13"/>
</dbReference>
<feature type="transmembrane region" description="Helical" evidence="1">
    <location>
        <begin position="75"/>
        <end position="102"/>
    </location>
</feature>
<dbReference type="Gramene" id="KRH21052">
    <property type="protein sequence ID" value="KRH21052"/>
    <property type="gene ID" value="GLYMA_13G217300"/>
</dbReference>
<name>A0A0R0GRX3_SOYBN</name>
<accession>A0A0R0GRX3</accession>
<gene>
    <name evidence="2" type="ORF">GLYMA_13G217300</name>
</gene>
<protein>
    <recommendedName>
        <fullName evidence="5">60S ribosomal protein L18a-like protein</fullName>
    </recommendedName>
</protein>
<evidence type="ECO:0000313" key="2">
    <source>
        <dbReference type="EMBL" id="KRH21052.1"/>
    </source>
</evidence>
<dbReference type="EnsemblPlants" id="KRH21052">
    <property type="protein sequence ID" value="KRH21052"/>
    <property type="gene ID" value="GLYMA_13G217300"/>
</dbReference>
<keyword evidence="1" id="KW-1133">Transmembrane helix</keyword>
<keyword evidence="4" id="KW-1185">Reference proteome</keyword>
<dbReference type="InParanoid" id="A0A0R0GRX3"/>
<dbReference type="PANTHER" id="PTHR46631:SF21">
    <property type="entry name" value="60S RIBOSOMAL PROTEIN L18A-LIKE PROTEIN"/>
    <property type="match status" value="1"/>
</dbReference>
<dbReference type="AlphaFoldDB" id="A0A0R0GRX3"/>
<evidence type="ECO:0000256" key="1">
    <source>
        <dbReference type="SAM" id="Phobius"/>
    </source>
</evidence>
<evidence type="ECO:0000313" key="4">
    <source>
        <dbReference type="Proteomes" id="UP000008827"/>
    </source>
</evidence>
<sequence length="141" mass="15850">MIPKVSPMSEDEKNREIGIATDNPYYVTFQGVANHFPPQHQHPQAPSANYYQRQGYHVVPVVIVIFYDDINDCNFIYIARFIIGWFIGGVPWYVGTFILMFVQMDCREVPGLIACTVASFVTVIVVALGITQGDLGKLTSF</sequence>
<dbReference type="InterPro" id="IPR044804">
    <property type="entry name" value="Ribosomal_eL20z-like"/>
</dbReference>
<proteinExistence type="predicted"/>
<dbReference type="EMBL" id="CM000846">
    <property type="protein sequence ID" value="KRH21052.1"/>
    <property type="molecule type" value="Genomic_DNA"/>
</dbReference>
<feature type="transmembrane region" description="Helical" evidence="1">
    <location>
        <begin position="109"/>
        <end position="131"/>
    </location>
</feature>
<reference evidence="2" key="3">
    <citation type="submission" date="2018-07" db="EMBL/GenBank/DDBJ databases">
        <title>WGS assembly of Glycine max.</title>
        <authorList>
            <person name="Schmutz J."/>
            <person name="Cannon S."/>
            <person name="Schlueter J."/>
            <person name="Ma J."/>
            <person name="Mitros T."/>
            <person name="Nelson W."/>
            <person name="Hyten D."/>
            <person name="Song Q."/>
            <person name="Thelen J."/>
            <person name="Cheng J."/>
            <person name="Xu D."/>
            <person name="Hellsten U."/>
            <person name="May G."/>
            <person name="Yu Y."/>
            <person name="Sakurai T."/>
            <person name="Umezawa T."/>
            <person name="Bhattacharyya M."/>
            <person name="Sandhu D."/>
            <person name="Valliyodan B."/>
            <person name="Lindquist E."/>
            <person name="Peto M."/>
            <person name="Grant D."/>
            <person name="Shu S."/>
            <person name="Goodstein D."/>
            <person name="Barry K."/>
            <person name="Futrell-Griggs M."/>
            <person name="Abernathy B."/>
            <person name="Du J."/>
            <person name="Tian Z."/>
            <person name="Zhu L."/>
            <person name="Gill N."/>
            <person name="Joshi T."/>
            <person name="Libault M."/>
            <person name="Sethuraman A."/>
            <person name="Zhang X."/>
            <person name="Shinozaki K."/>
            <person name="Nguyen H."/>
            <person name="Wing R."/>
            <person name="Cregan P."/>
            <person name="Specht J."/>
            <person name="Grimwood J."/>
            <person name="Rokhsar D."/>
            <person name="Stacey G."/>
            <person name="Shoemaker R."/>
            <person name="Jackson S."/>
        </authorList>
    </citation>
    <scope>NUCLEOTIDE SEQUENCE</scope>
    <source>
        <tissue evidence="2">Callus</tissue>
    </source>
</reference>
<dbReference type="OMA" id="YDDINDC"/>
<keyword evidence="1" id="KW-0472">Membrane</keyword>
<evidence type="ECO:0008006" key="5">
    <source>
        <dbReference type="Google" id="ProtNLM"/>
    </source>
</evidence>
<evidence type="ECO:0000313" key="3">
    <source>
        <dbReference type="EnsemblPlants" id="KRH21052"/>
    </source>
</evidence>
<reference evidence="2 3" key="1">
    <citation type="journal article" date="2010" name="Nature">
        <title>Genome sequence of the palaeopolyploid soybean.</title>
        <authorList>
            <person name="Schmutz J."/>
            <person name="Cannon S.B."/>
            <person name="Schlueter J."/>
            <person name="Ma J."/>
            <person name="Mitros T."/>
            <person name="Nelson W."/>
            <person name="Hyten D.L."/>
            <person name="Song Q."/>
            <person name="Thelen J.J."/>
            <person name="Cheng J."/>
            <person name="Xu D."/>
            <person name="Hellsten U."/>
            <person name="May G.D."/>
            <person name="Yu Y."/>
            <person name="Sakurai T."/>
            <person name="Umezawa T."/>
            <person name="Bhattacharyya M.K."/>
            <person name="Sandhu D."/>
            <person name="Valliyodan B."/>
            <person name="Lindquist E."/>
            <person name="Peto M."/>
            <person name="Grant D."/>
            <person name="Shu S."/>
            <person name="Goodstein D."/>
            <person name="Barry K."/>
            <person name="Futrell-Griggs M."/>
            <person name="Abernathy B."/>
            <person name="Du J."/>
            <person name="Tian Z."/>
            <person name="Zhu L."/>
            <person name="Gill N."/>
            <person name="Joshi T."/>
            <person name="Libault M."/>
            <person name="Sethuraman A."/>
            <person name="Zhang X.-C."/>
            <person name="Shinozaki K."/>
            <person name="Nguyen H.T."/>
            <person name="Wing R.A."/>
            <person name="Cregan P."/>
            <person name="Specht J."/>
            <person name="Grimwood J."/>
            <person name="Rokhsar D."/>
            <person name="Stacey G."/>
            <person name="Shoemaker R.C."/>
            <person name="Jackson S.A."/>
        </authorList>
    </citation>
    <scope>NUCLEOTIDE SEQUENCE</scope>
    <source>
        <strain evidence="3">cv. Williams 82</strain>
        <tissue evidence="2">Callus</tissue>
    </source>
</reference>
<dbReference type="PANTHER" id="PTHR46631">
    <property type="entry name" value="60S RIBOSOMAL PROTEIN L18A-LIKE"/>
    <property type="match status" value="1"/>
</dbReference>
<organism evidence="2">
    <name type="scientific">Glycine max</name>
    <name type="common">Soybean</name>
    <name type="synonym">Glycine hispida</name>
    <dbReference type="NCBI Taxonomy" id="3847"/>
    <lineage>
        <taxon>Eukaryota</taxon>
        <taxon>Viridiplantae</taxon>
        <taxon>Streptophyta</taxon>
        <taxon>Embryophyta</taxon>
        <taxon>Tracheophyta</taxon>
        <taxon>Spermatophyta</taxon>
        <taxon>Magnoliopsida</taxon>
        <taxon>eudicotyledons</taxon>
        <taxon>Gunneridae</taxon>
        <taxon>Pentapetalae</taxon>
        <taxon>rosids</taxon>
        <taxon>fabids</taxon>
        <taxon>Fabales</taxon>
        <taxon>Fabaceae</taxon>
        <taxon>Papilionoideae</taxon>
        <taxon>50 kb inversion clade</taxon>
        <taxon>NPAAA clade</taxon>
        <taxon>indigoferoid/millettioid clade</taxon>
        <taxon>Phaseoleae</taxon>
        <taxon>Glycine</taxon>
        <taxon>Glycine subgen. Soja</taxon>
    </lineage>
</organism>